<keyword evidence="7" id="KW-1185">Reference proteome</keyword>
<keyword evidence="4" id="KW-0479">Metal-binding</keyword>
<reference evidence="6 8" key="1">
    <citation type="journal article" date="2020" name="Stud. Mycol.">
        <title>101 Dothideomycetes genomes: a test case for predicting lifestyles and emergence of pathogens.</title>
        <authorList>
            <person name="Haridas S."/>
            <person name="Albert R."/>
            <person name="Binder M."/>
            <person name="Bloem J."/>
            <person name="Labutti K."/>
            <person name="Salamov A."/>
            <person name="Andreopoulos B."/>
            <person name="Baker S."/>
            <person name="Barry K."/>
            <person name="Bills G."/>
            <person name="Bluhm B."/>
            <person name="Cannon C."/>
            <person name="Castanera R."/>
            <person name="Culley D."/>
            <person name="Daum C."/>
            <person name="Ezra D."/>
            <person name="Gonzalez J."/>
            <person name="Henrissat B."/>
            <person name="Kuo A."/>
            <person name="Liang C."/>
            <person name="Lipzen A."/>
            <person name="Lutzoni F."/>
            <person name="Magnuson J."/>
            <person name="Mondo S."/>
            <person name="Nolan M."/>
            <person name="Ohm R."/>
            <person name="Pangilinan J."/>
            <person name="Park H.-J."/>
            <person name="Ramirez L."/>
            <person name="Alfaro M."/>
            <person name="Sun H."/>
            <person name="Tritt A."/>
            <person name="Yoshinaga Y."/>
            <person name="Zwiers L.-H."/>
            <person name="Turgeon B."/>
            <person name="Goodwin S."/>
            <person name="Spatafora J."/>
            <person name="Crous P."/>
            <person name="Grigoriev I."/>
        </authorList>
    </citation>
    <scope>NUCLEOTIDE SEQUENCE</scope>
    <source>
        <strain evidence="6 8">CBS 304.34</strain>
    </source>
</reference>
<dbReference type="InterPro" id="IPR029035">
    <property type="entry name" value="DHS-like_NAD/FAD-binding_dom"/>
</dbReference>
<reference evidence="8" key="2">
    <citation type="submission" date="2020-04" db="EMBL/GenBank/DDBJ databases">
        <authorList>
            <consortium name="NCBI Genome Project"/>
        </authorList>
    </citation>
    <scope>NUCLEOTIDE SEQUENCE</scope>
    <source>
        <strain evidence="8">CBS 304.34</strain>
    </source>
</reference>
<dbReference type="GO" id="GO:1990414">
    <property type="term" value="P:replication-born double-strand break repair via sister chromatid exchange"/>
    <property type="evidence" value="ECO:0007669"/>
    <property type="project" value="TreeGrafter"/>
</dbReference>
<name>A0A6A6XZS0_9PEZI</name>
<dbReference type="GO" id="GO:0005634">
    <property type="term" value="C:nucleus"/>
    <property type="evidence" value="ECO:0007669"/>
    <property type="project" value="TreeGrafter"/>
</dbReference>
<proteinExistence type="inferred from homology"/>
<dbReference type="InterPro" id="IPR050134">
    <property type="entry name" value="NAD-dep_sirtuin_deacylases"/>
</dbReference>
<dbReference type="InterPro" id="IPR026590">
    <property type="entry name" value="Ssirtuin_cat_dom"/>
</dbReference>
<sequence length="291" mass="33067">MKAAEPVNVVGELVWHAHWGEFRDVYYLLRSRQIWNVCWENLTKKKKIVVFAGAGMSVSAGIPDFRSFKGVFKTPFGSDIFNRTIYNTDEGTAAFYSTITDLYALCKDAKPTAFHRLLAKLAEEKRLLRLYTQNIDAIERLLPPLWPITVQLHGNILKMGCTKCSAILDFNPTVFESTSPVPCPQCSKVQESRVINKKRPLLYNDDNPDEEKIKAALKIDLNQRPDALFVAGTTLTIPSVIEYTRVMEQAIHRNKKGLTVWFNKDIAPPNCGVEWDRDVRMACDDIANIML</sequence>
<dbReference type="PROSITE" id="PS50305">
    <property type="entry name" value="SIRTUIN"/>
    <property type="match status" value="1"/>
</dbReference>
<dbReference type="OrthoDB" id="2919105at2759"/>
<accession>A0A6A6XZS0</accession>
<keyword evidence="2" id="KW-0808">Transferase</keyword>
<dbReference type="InterPro" id="IPR003000">
    <property type="entry name" value="Sirtuin"/>
</dbReference>
<dbReference type="Proteomes" id="UP000504636">
    <property type="component" value="Unplaced"/>
</dbReference>
<evidence type="ECO:0000256" key="3">
    <source>
        <dbReference type="ARBA" id="ARBA00023027"/>
    </source>
</evidence>
<organism evidence="6">
    <name type="scientific">Mytilinidion resinicola</name>
    <dbReference type="NCBI Taxonomy" id="574789"/>
    <lineage>
        <taxon>Eukaryota</taxon>
        <taxon>Fungi</taxon>
        <taxon>Dikarya</taxon>
        <taxon>Ascomycota</taxon>
        <taxon>Pezizomycotina</taxon>
        <taxon>Dothideomycetes</taxon>
        <taxon>Pleosporomycetidae</taxon>
        <taxon>Mytilinidiales</taxon>
        <taxon>Mytilinidiaceae</taxon>
        <taxon>Mytilinidion</taxon>
    </lineage>
</organism>
<dbReference type="RefSeq" id="XP_033568752.1">
    <property type="nucleotide sequence ID" value="XM_033724032.1"/>
</dbReference>
<evidence type="ECO:0000313" key="8">
    <source>
        <dbReference type="RefSeq" id="XP_033568752.1"/>
    </source>
</evidence>
<evidence type="ECO:0000256" key="1">
    <source>
        <dbReference type="ARBA" id="ARBA00006924"/>
    </source>
</evidence>
<dbReference type="AlphaFoldDB" id="A0A6A6XZS0"/>
<feature type="binding site" evidence="4">
    <location>
        <position position="164"/>
    </location>
    <ligand>
        <name>Zn(2+)</name>
        <dbReference type="ChEBI" id="CHEBI:29105"/>
    </ligand>
</feature>
<keyword evidence="3" id="KW-0520">NAD</keyword>
<dbReference type="PANTHER" id="PTHR11085">
    <property type="entry name" value="NAD-DEPENDENT PROTEIN DEACYLASE SIRTUIN-5, MITOCHONDRIAL-RELATED"/>
    <property type="match status" value="1"/>
</dbReference>
<dbReference type="GO" id="GO:0046872">
    <property type="term" value="F:metal ion binding"/>
    <property type="evidence" value="ECO:0007669"/>
    <property type="project" value="UniProtKB-KW"/>
</dbReference>
<keyword evidence="4" id="KW-0862">Zinc</keyword>
<dbReference type="EMBL" id="MU003727">
    <property type="protein sequence ID" value="KAF2801788.1"/>
    <property type="molecule type" value="Genomic_DNA"/>
</dbReference>
<evidence type="ECO:0000313" key="6">
    <source>
        <dbReference type="EMBL" id="KAF2801788.1"/>
    </source>
</evidence>
<feature type="domain" description="Deacetylase sirtuin-type" evidence="5">
    <location>
        <begin position="27"/>
        <end position="291"/>
    </location>
</feature>
<dbReference type="GO" id="GO:0031934">
    <property type="term" value="C:mating-type region heterochromatin"/>
    <property type="evidence" value="ECO:0007669"/>
    <property type="project" value="TreeGrafter"/>
</dbReference>
<feature type="binding site" evidence="4">
    <location>
        <position position="183"/>
    </location>
    <ligand>
        <name>Zn(2+)</name>
        <dbReference type="ChEBI" id="CHEBI:29105"/>
    </ligand>
</feature>
<dbReference type="Gene3D" id="3.30.1600.10">
    <property type="entry name" value="SIR2/SIRT2 'Small Domain"/>
    <property type="match status" value="1"/>
</dbReference>
<dbReference type="GeneID" id="54464925"/>
<dbReference type="GO" id="GO:0017136">
    <property type="term" value="F:histone deacetylase activity, NAD-dependent"/>
    <property type="evidence" value="ECO:0007669"/>
    <property type="project" value="TreeGrafter"/>
</dbReference>
<feature type="binding site" evidence="4">
    <location>
        <position position="186"/>
    </location>
    <ligand>
        <name>Zn(2+)</name>
        <dbReference type="ChEBI" id="CHEBI:29105"/>
    </ligand>
</feature>
<dbReference type="GO" id="GO:0070403">
    <property type="term" value="F:NAD+ binding"/>
    <property type="evidence" value="ECO:0007669"/>
    <property type="project" value="InterPro"/>
</dbReference>
<reference evidence="8" key="3">
    <citation type="submission" date="2025-04" db="UniProtKB">
        <authorList>
            <consortium name="RefSeq"/>
        </authorList>
    </citation>
    <scope>IDENTIFICATION</scope>
    <source>
        <strain evidence="8">CBS 304.34</strain>
    </source>
</reference>
<protein>
    <submittedName>
        <fullName evidence="6 8">DHS-like NAD/FAD-binding domain-containing protein</fullName>
    </submittedName>
</protein>
<evidence type="ECO:0000313" key="7">
    <source>
        <dbReference type="Proteomes" id="UP000504636"/>
    </source>
</evidence>
<dbReference type="PANTHER" id="PTHR11085:SF15">
    <property type="entry name" value="NAD-DEPENDENT HISTONE DEACETYLASE HST4"/>
    <property type="match status" value="1"/>
</dbReference>
<dbReference type="Pfam" id="PF02146">
    <property type="entry name" value="SIR2"/>
    <property type="match status" value="1"/>
</dbReference>
<evidence type="ECO:0000259" key="5">
    <source>
        <dbReference type="PROSITE" id="PS50305"/>
    </source>
</evidence>
<evidence type="ECO:0000256" key="2">
    <source>
        <dbReference type="ARBA" id="ARBA00022679"/>
    </source>
</evidence>
<dbReference type="GO" id="GO:0006282">
    <property type="term" value="P:regulation of DNA repair"/>
    <property type="evidence" value="ECO:0007669"/>
    <property type="project" value="TreeGrafter"/>
</dbReference>
<dbReference type="GO" id="GO:0031508">
    <property type="term" value="P:pericentric heterochromatin formation"/>
    <property type="evidence" value="ECO:0007669"/>
    <property type="project" value="TreeGrafter"/>
</dbReference>
<gene>
    <name evidence="6 8" type="ORF">BDZ99DRAFT_504287</name>
</gene>
<dbReference type="SUPFAM" id="SSF52467">
    <property type="entry name" value="DHS-like NAD/FAD-binding domain"/>
    <property type="match status" value="1"/>
</dbReference>
<feature type="binding site" evidence="4">
    <location>
        <position position="161"/>
    </location>
    <ligand>
        <name>Zn(2+)</name>
        <dbReference type="ChEBI" id="CHEBI:29105"/>
    </ligand>
</feature>
<comment type="similarity">
    <text evidence="1">Belongs to the sirtuin family. Class I subfamily.</text>
</comment>
<evidence type="ECO:0000256" key="4">
    <source>
        <dbReference type="PROSITE-ProRule" id="PRU00236"/>
    </source>
</evidence>
<dbReference type="InterPro" id="IPR026591">
    <property type="entry name" value="Sirtuin_cat_small_dom_sf"/>
</dbReference>
<dbReference type="Gene3D" id="3.40.50.1220">
    <property type="entry name" value="TPP-binding domain"/>
    <property type="match status" value="1"/>
</dbReference>
<dbReference type="GO" id="GO:0000122">
    <property type="term" value="P:negative regulation of transcription by RNA polymerase II"/>
    <property type="evidence" value="ECO:0007669"/>
    <property type="project" value="TreeGrafter"/>
</dbReference>
<feature type="active site" description="Proton acceptor" evidence="4">
    <location>
        <position position="153"/>
    </location>
</feature>